<organism evidence="3 4">
    <name type="scientific">Venturia nashicola</name>
    <dbReference type="NCBI Taxonomy" id="86259"/>
    <lineage>
        <taxon>Eukaryota</taxon>
        <taxon>Fungi</taxon>
        <taxon>Dikarya</taxon>
        <taxon>Ascomycota</taxon>
        <taxon>Pezizomycotina</taxon>
        <taxon>Dothideomycetes</taxon>
        <taxon>Pleosporomycetidae</taxon>
        <taxon>Venturiales</taxon>
        <taxon>Venturiaceae</taxon>
        <taxon>Venturia</taxon>
    </lineage>
</organism>
<evidence type="ECO:0000313" key="3">
    <source>
        <dbReference type="EMBL" id="TID25091.1"/>
    </source>
</evidence>
<dbReference type="SUPFAM" id="SSF52047">
    <property type="entry name" value="RNI-like"/>
    <property type="match status" value="1"/>
</dbReference>
<dbReference type="InterPro" id="IPR032675">
    <property type="entry name" value="LRR_dom_sf"/>
</dbReference>
<protein>
    <recommendedName>
        <fullName evidence="2">F-box domain-containing protein</fullName>
    </recommendedName>
</protein>
<proteinExistence type="predicted"/>
<evidence type="ECO:0000256" key="1">
    <source>
        <dbReference type="SAM" id="MobiDB-lite"/>
    </source>
</evidence>
<keyword evidence="4" id="KW-1185">Reference proteome</keyword>
<dbReference type="Proteomes" id="UP000298493">
    <property type="component" value="Unassembled WGS sequence"/>
</dbReference>
<feature type="compositionally biased region" description="Low complexity" evidence="1">
    <location>
        <begin position="530"/>
        <end position="540"/>
    </location>
</feature>
<sequence length="650" mass="72971">MQTETDGLDGHRMLLLLEQESSEPSKCVAKPLPFERLIAGIAFKSPARLLDLPFDILDEIFNYVPHRSLPSFALTSRACCRLARGRQFTNITLDYSPNSWSLAHSLLSEANLAQDPGTHRACLPSIGPAVRQLTIRSAKGYMQQYHKISVLEPRGISKDKLKEITERYQRYIRTIQLVLANSLPNIDTIIWADRLYINDTAYQAFLHSRAQHLILNGIEGDTRINAPACTTVWPLRTLHLAMADVSIEFHGSQTEVIWNTVIRLSAPYLEALTWVTGRDCTNNLGFAVRRTTFPALRRLHLAGLDLEHASVYESLMSTDSRIRWLGVQQTCIGHYLSQCGTLSSLESVTWFAQPAEADEDLLSYLGSNTHLKELYIRKPLPNELLDKNLLPLLGSRFGSLTSLFLVGAGEVFEESSLELVGKIRTLELLHLSAGDQEYSFQWTVTHDAIRHHLSPLTNLKKLLFSRDIRTMPSVSSPDDDDDDDDDDDASFLDSDGDTSSMNFGENPNTDLDAIIAAVALGAMLAPIHGPDAADQPQQNQEQDDDHSVDTDASDGSIDWDFTATSRRPFSVTGSGIERSSLSRLLQRMRDGKVEEEAQAYFSAFETLEMVYIGRQAFDRGYEHVTGMLWQNKRWADLEDLLPSMMRRLDV</sequence>
<dbReference type="SUPFAM" id="SSF81383">
    <property type="entry name" value="F-box domain"/>
    <property type="match status" value="1"/>
</dbReference>
<dbReference type="Gene3D" id="3.80.10.10">
    <property type="entry name" value="Ribonuclease Inhibitor"/>
    <property type="match status" value="1"/>
</dbReference>
<gene>
    <name evidence="3" type="ORF">E6O75_ATG04296</name>
</gene>
<dbReference type="OrthoDB" id="3257981at2759"/>
<accession>A0A4Z1PHT6</accession>
<feature type="region of interest" description="Disordered" evidence="1">
    <location>
        <begin position="471"/>
        <end position="505"/>
    </location>
</feature>
<evidence type="ECO:0000313" key="4">
    <source>
        <dbReference type="Proteomes" id="UP000298493"/>
    </source>
</evidence>
<feature type="compositionally biased region" description="Acidic residues" evidence="1">
    <location>
        <begin position="477"/>
        <end position="496"/>
    </location>
</feature>
<evidence type="ECO:0000259" key="2">
    <source>
        <dbReference type="PROSITE" id="PS50181"/>
    </source>
</evidence>
<dbReference type="InterPro" id="IPR001810">
    <property type="entry name" value="F-box_dom"/>
</dbReference>
<dbReference type="EMBL" id="SNSC02000004">
    <property type="protein sequence ID" value="TID25091.1"/>
    <property type="molecule type" value="Genomic_DNA"/>
</dbReference>
<dbReference type="Pfam" id="PF00646">
    <property type="entry name" value="F-box"/>
    <property type="match status" value="1"/>
</dbReference>
<dbReference type="InterPro" id="IPR036047">
    <property type="entry name" value="F-box-like_dom_sf"/>
</dbReference>
<feature type="domain" description="F-box" evidence="2">
    <location>
        <begin position="46"/>
        <end position="91"/>
    </location>
</feature>
<dbReference type="PROSITE" id="PS50181">
    <property type="entry name" value="FBOX"/>
    <property type="match status" value="1"/>
</dbReference>
<comment type="caution">
    <text evidence="3">The sequence shown here is derived from an EMBL/GenBank/DDBJ whole genome shotgun (WGS) entry which is preliminary data.</text>
</comment>
<dbReference type="CDD" id="cd09917">
    <property type="entry name" value="F-box_SF"/>
    <property type="match status" value="1"/>
</dbReference>
<feature type="region of interest" description="Disordered" evidence="1">
    <location>
        <begin position="527"/>
        <end position="560"/>
    </location>
</feature>
<name>A0A4Z1PHT6_9PEZI</name>
<dbReference type="AlphaFoldDB" id="A0A4Z1PHT6"/>
<reference evidence="3 4" key="1">
    <citation type="submission" date="2019-04" db="EMBL/GenBank/DDBJ databases">
        <title>High contiguity whole genome sequence and gene annotation resource for two Venturia nashicola isolates.</title>
        <authorList>
            <person name="Prokchorchik M."/>
            <person name="Won K."/>
            <person name="Lee Y."/>
            <person name="Choi E.D."/>
            <person name="Segonzac C."/>
            <person name="Sohn K.H."/>
        </authorList>
    </citation>
    <scope>NUCLEOTIDE SEQUENCE [LARGE SCALE GENOMIC DNA]</scope>
    <source>
        <strain evidence="3 4">PRI2</strain>
    </source>
</reference>